<dbReference type="AlphaFoldDB" id="A0ABD5CKV7"/>
<dbReference type="RefSeq" id="WP_029966224.1">
    <property type="nucleotide sequence ID" value="NZ_ATXV01000001.1"/>
</dbReference>
<dbReference type="InterPro" id="IPR006913">
    <property type="entry name" value="CENP-V/GFA"/>
</dbReference>
<evidence type="ECO:0000256" key="3">
    <source>
        <dbReference type="ARBA" id="ARBA00022833"/>
    </source>
</evidence>
<evidence type="ECO:0000256" key="1">
    <source>
        <dbReference type="ARBA" id="ARBA00005495"/>
    </source>
</evidence>
<name>A0ABD5CKV7_9BURK</name>
<evidence type="ECO:0000313" key="7">
    <source>
        <dbReference type="Proteomes" id="UP001245184"/>
    </source>
</evidence>
<dbReference type="PANTHER" id="PTHR33337">
    <property type="entry name" value="GFA DOMAIN-CONTAINING PROTEIN"/>
    <property type="match status" value="1"/>
</dbReference>
<dbReference type="PANTHER" id="PTHR33337:SF40">
    <property type="entry name" value="CENP-V_GFA DOMAIN-CONTAINING PROTEIN-RELATED"/>
    <property type="match status" value="1"/>
</dbReference>
<comment type="caution">
    <text evidence="6">The sequence shown here is derived from an EMBL/GenBank/DDBJ whole genome shotgun (WGS) entry which is preliminary data.</text>
</comment>
<proteinExistence type="inferred from homology"/>
<keyword evidence="2" id="KW-0479">Metal-binding</keyword>
<dbReference type="Proteomes" id="UP001245184">
    <property type="component" value="Unassembled WGS sequence"/>
</dbReference>
<comment type="similarity">
    <text evidence="1">Belongs to the Gfa family.</text>
</comment>
<dbReference type="Gene3D" id="3.90.1590.10">
    <property type="entry name" value="glutathione-dependent formaldehyde- activating enzyme (gfa)"/>
    <property type="match status" value="1"/>
</dbReference>
<evidence type="ECO:0000259" key="5">
    <source>
        <dbReference type="PROSITE" id="PS51891"/>
    </source>
</evidence>
<evidence type="ECO:0000256" key="4">
    <source>
        <dbReference type="ARBA" id="ARBA00023239"/>
    </source>
</evidence>
<dbReference type="InterPro" id="IPR011057">
    <property type="entry name" value="Mss4-like_sf"/>
</dbReference>
<evidence type="ECO:0000256" key="2">
    <source>
        <dbReference type="ARBA" id="ARBA00022723"/>
    </source>
</evidence>
<dbReference type="GO" id="GO:0016829">
    <property type="term" value="F:lyase activity"/>
    <property type="evidence" value="ECO:0007669"/>
    <property type="project" value="UniProtKB-KW"/>
</dbReference>
<feature type="domain" description="CENP-V/GFA" evidence="5">
    <location>
        <begin position="16"/>
        <end position="114"/>
    </location>
</feature>
<keyword evidence="3" id="KW-0862">Zinc</keyword>
<dbReference type="EMBL" id="JAVIZN010000002">
    <property type="protein sequence ID" value="MDR6205973.1"/>
    <property type="molecule type" value="Genomic_DNA"/>
</dbReference>
<gene>
    <name evidence="6" type="ORF">QF025_004693</name>
</gene>
<sequence>MGTQDSEPTQSGQAEQTGGCACGAVRFRVTAQPRRVSLCHCMTCRRVHGSAFGAYAMFARDAVEFTGPVQTWQSSAEGRRYFCPTCGSVAFMEYLGSDELDVPLGAFDNVGLYEPTYELWCRRKEPWLPKGVRTEYEEESPE</sequence>
<evidence type="ECO:0000313" key="6">
    <source>
        <dbReference type="EMBL" id="MDR6205973.1"/>
    </source>
</evidence>
<dbReference type="GO" id="GO:0046872">
    <property type="term" value="F:metal ion binding"/>
    <property type="evidence" value="ECO:0007669"/>
    <property type="project" value="UniProtKB-KW"/>
</dbReference>
<organism evidence="6 7">
    <name type="scientific">Paraburkholderia graminis</name>
    <dbReference type="NCBI Taxonomy" id="60548"/>
    <lineage>
        <taxon>Bacteria</taxon>
        <taxon>Pseudomonadati</taxon>
        <taxon>Pseudomonadota</taxon>
        <taxon>Betaproteobacteria</taxon>
        <taxon>Burkholderiales</taxon>
        <taxon>Burkholderiaceae</taxon>
        <taxon>Paraburkholderia</taxon>
    </lineage>
</organism>
<dbReference type="PROSITE" id="PS51891">
    <property type="entry name" value="CENP_V_GFA"/>
    <property type="match status" value="1"/>
</dbReference>
<keyword evidence="4" id="KW-0456">Lyase</keyword>
<dbReference type="SUPFAM" id="SSF51316">
    <property type="entry name" value="Mss4-like"/>
    <property type="match status" value="1"/>
</dbReference>
<reference evidence="6 7" key="1">
    <citation type="submission" date="2023-08" db="EMBL/GenBank/DDBJ databases">
        <title>Genome sequencing of plant associated microbes to promote plant fitness in Sorghum bicolor and Oryza sativa.</title>
        <authorList>
            <person name="Coleman-Derr D."/>
        </authorList>
    </citation>
    <scope>NUCLEOTIDE SEQUENCE [LARGE SCALE GENOMIC DNA]</scope>
    <source>
        <strain evidence="6 7">SLBN-33</strain>
    </source>
</reference>
<dbReference type="Pfam" id="PF04828">
    <property type="entry name" value="GFA"/>
    <property type="match status" value="1"/>
</dbReference>
<protein>
    <recommendedName>
        <fullName evidence="5">CENP-V/GFA domain-containing protein</fullName>
    </recommendedName>
</protein>
<accession>A0ABD5CKV7</accession>